<protein>
    <submittedName>
        <fullName evidence="2">Uncharacterized protein</fullName>
    </submittedName>
</protein>
<accession>A0A8K0CGJ1</accession>
<proteinExistence type="predicted"/>
<keyword evidence="1" id="KW-0812">Transmembrane</keyword>
<evidence type="ECO:0000313" key="2">
    <source>
        <dbReference type="EMBL" id="KAF2883657.1"/>
    </source>
</evidence>
<reference evidence="2" key="1">
    <citation type="submission" date="2019-08" db="EMBL/GenBank/DDBJ databases">
        <title>The genome of the North American firefly Photinus pyralis.</title>
        <authorList>
            <consortium name="Photinus pyralis genome working group"/>
            <person name="Fallon T.R."/>
            <person name="Sander Lower S.E."/>
            <person name="Weng J.-K."/>
        </authorList>
    </citation>
    <scope>NUCLEOTIDE SEQUENCE</scope>
    <source>
        <strain evidence="2">TRF0915ILg1</strain>
        <tissue evidence="2">Whole body</tissue>
    </source>
</reference>
<keyword evidence="1" id="KW-0472">Membrane</keyword>
<comment type="caution">
    <text evidence="2">The sequence shown here is derived from an EMBL/GenBank/DDBJ whole genome shotgun (WGS) entry which is preliminary data.</text>
</comment>
<dbReference type="OrthoDB" id="6737830at2759"/>
<evidence type="ECO:0000313" key="3">
    <source>
        <dbReference type="Proteomes" id="UP000801492"/>
    </source>
</evidence>
<dbReference type="EMBL" id="VTPC01090314">
    <property type="protein sequence ID" value="KAF2883657.1"/>
    <property type="molecule type" value="Genomic_DNA"/>
</dbReference>
<keyword evidence="1" id="KW-1133">Transmembrane helix</keyword>
<feature type="transmembrane region" description="Helical" evidence="1">
    <location>
        <begin position="32"/>
        <end position="51"/>
    </location>
</feature>
<dbReference type="AlphaFoldDB" id="A0A8K0CGJ1"/>
<keyword evidence="3" id="KW-1185">Reference proteome</keyword>
<sequence>MVVLNMNKETCDGNSSNEHISLREERRRTGRYVAAGTAIFLSLLGVYQALIQGTPEYAALFAPAVIMFIYVLWILYASRNQNARLLRMNEIRMRKRDEEPTPLLMMEALEKVDNEKQLNVACTILMEEKDPLVEEIPVEKAEKNDNRKQFSRSYSIA</sequence>
<feature type="transmembrane region" description="Helical" evidence="1">
    <location>
        <begin position="57"/>
        <end position="78"/>
    </location>
</feature>
<gene>
    <name evidence="2" type="ORF">ILUMI_22529</name>
</gene>
<organism evidence="2 3">
    <name type="scientific">Ignelater luminosus</name>
    <name type="common">Cucubano</name>
    <name type="synonym">Pyrophorus luminosus</name>
    <dbReference type="NCBI Taxonomy" id="2038154"/>
    <lineage>
        <taxon>Eukaryota</taxon>
        <taxon>Metazoa</taxon>
        <taxon>Ecdysozoa</taxon>
        <taxon>Arthropoda</taxon>
        <taxon>Hexapoda</taxon>
        <taxon>Insecta</taxon>
        <taxon>Pterygota</taxon>
        <taxon>Neoptera</taxon>
        <taxon>Endopterygota</taxon>
        <taxon>Coleoptera</taxon>
        <taxon>Polyphaga</taxon>
        <taxon>Elateriformia</taxon>
        <taxon>Elateroidea</taxon>
        <taxon>Elateridae</taxon>
        <taxon>Agrypninae</taxon>
        <taxon>Pyrophorini</taxon>
        <taxon>Ignelater</taxon>
    </lineage>
</organism>
<name>A0A8K0CGJ1_IGNLU</name>
<evidence type="ECO:0000256" key="1">
    <source>
        <dbReference type="SAM" id="Phobius"/>
    </source>
</evidence>
<dbReference type="Proteomes" id="UP000801492">
    <property type="component" value="Unassembled WGS sequence"/>
</dbReference>